<sequence length="613" mass="68784">MLLKKGIVRRQMLGGIAWTALAPALLGGRAWAHDLSAGADSQLRALLKDAYLRMLELNPMLGATVGTSIGKDRWNDFSEAGEKAVADSAALNLDRLHSIDFANLSPDAQVQYRAFENDQKIIAERYRWRRQDYPLNQIVGIHLDVPNVLINQHPINDIADAEAYISRLDLAPHAFDQMVARLRDHAAAGFYMPASVYPLLIDGAQQVITGSPFGEGNDSPVWSDFKRKVGELKINEAAAKALLARARNALTGPFRGGYERLIAELKAQSSKVTKSDGVWALPDGDEYYAFLIRQFTTTEMTPEDIHQLGLSEVKRIHSEMQAIMDKVGFSGTLQAFMAKLKKDPQFYYPNTDAGRQKYLERARSIIGAMQAALPRTFHHKAPLPLVIRRAEIYREPSLPAGYYDAGSPDGKRPGYIYLNLRNMADRATFDLEDLLYHEGLPGHHMQISTILVNDQVPELRKTNEWWQNTAFVEGWALYAESLAKEMGFYDDPYSDFGRLGGELWRACRLVVDSGLHYKRWSREQAIQYFDDNTASTHAANVQEIDRYLAVPGQATAFTVGMHAFQEQRARAKKVLGSAYDIRDYHQLALNYGFVPLNALALAVDHWIAAKKPS</sequence>
<organism evidence="1 2">
    <name type="scientific">Qipengyuania algicida</name>
    <dbReference type="NCBI Taxonomy" id="1836209"/>
    <lineage>
        <taxon>Bacteria</taxon>
        <taxon>Pseudomonadati</taxon>
        <taxon>Pseudomonadota</taxon>
        <taxon>Alphaproteobacteria</taxon>
        <taxon>Sphingomonadales</taxon>
        <taxon>Erythrobacteraceae</taxon>
        <taxon>Qipengyuania</taxon>
    </lineage>
</organism>
<name>A0A845AJE5_9SPHN</name>
<dbReference type="OrthoDB" id="9763405at2"/>
<accession>A0A845AJE5</accession>
<protein>
    <submittedName>
        <fullName evidence="1">DUF885 family protein</fullName>
    </submittedName>
</protein>
<dbReference type="RefSeq" id="WP_160753565.1">
    <property type="nucleotide sequence ID" value="NZ_WTYA01000007.1"/>
</dbReference>
<keyword evidence="2" id="KW-1185">Reference proteome</keyword>
<evidence type="ECO:0000313" key="1">
    <source>
        <dbReference type="EMBL" id="MXP29283.1"/>
    </source>
</evidence>
<dbReference type="Pfam" id="PF05960">
    <property type="entry name" value="DUF885"/>
    <property type="match status" value="1"/>
</dbReference>
<dbReference type="Proteomes" id="UP000439780">
    <property type="component" value="Unassembled WGS sequence"/>
</dbReference>
<dbReference type="InterPro" id="IPR006311">
    <property type="entry name" value="TAT_signal"/>
</dbReference>
<dbReference type="InterPro" id="IPR010281">
    <property type="entry name" value="DUF885"/>
</dbReference>
<dbReference type="AlphaFoldDB" id="A0A845AJE5"/>
<dbReference type="PANTHER" id="PTHR33361">
    <property type="entry name" value="GLR0591 PROTEIN"/>
    <property type="match status" value="1"/>
</dbReference>
<gene>
    <name evidence="1" type="ORF">GRI58_10670</name>
</gene>
<proteinExistence type="predicted"/>
<dbReference type="PANTHER" id="PTHR33361:SF16">
    <property type="entry name" value="DUF885 DOMAIN-CONTAINING PROTEIN"/>
    <property type="match status" value="1"/>
</dbReference>
<dbReference type="EMBL" id="WTYA01000007">
    <property type="protein sequence ID" value="MXP29283.1"/>
    <property type="molecule type" value="Genomic_DNA"/>
</dbReference>
<reference evidence="1 2" key="1">
    <citation type="submission" date="2019-12" db="EMBL/GenBank/DDBJ databases">
        <title>Genomic-based taxomic classification of the family Erythrobacteraceae.</title>
        <authorList>
            <person name="Xu L."/>
        </authorList>
    </citation>
    <scope>NUCLEOTIDE SEQUENCE [LARGE SCALE GENOMIC DNA]</scope>
    <source>
        <strain evidence="1 2">KEMB 9005-328</strain>
    </source>
</reference>
<comment type="caution">
    <text evidence="1">The sequence shown here is derived from an EMBL/GenBank/DDBJ whole genome shotgun (WGS) entry which is preliminary data.</text>
</comment>
<evidence type="ECO:0000313" key="2">
    <source>
        <dbReference type="Proteomes" id="UP000439780"/>
    </source>
</evidence>
<dbReference type="PROSITE" id="PS51318">
    <property type="entry name" value="TAT"/>
    <property type="match status" value="1"/>
</dbReference>